<gene>
    <name evidence="2" type="ORF">D0Y65_024122</name>
</gene>
<dbReference type="Proteomes" id="UP000289340">
    <property type="component" value="Chromosome 9"/>
</dbReference>
<dbReference type="AlphaFoldDB" id="A0A445J0T0"/>
<dbReference type="SMART" id="SM00256">
    <property type="entry name" value="FBOX"/>
    <property type="match status" value="1"/>
</dbReference>
<name>A0A445J0T0_GLYSO</name>
<dbReference type="Pfam" id="PF00646">
    <property type="entry name" value="F-box"/>
    <property type="match status" value="1"/>
</dbReference>
<evidence type="ECO:0000259" key="1">
    <source>
        <dbReference type="PROSITE" id="PS50181"/>
    </source>
</evidence>
<proteinExistence type="predicted"/>
<sequence length="364" mass="41314">MKIQEVRKRNKKDDKDNISEFPDHVLLHIMSLMDTKSAVRTCVLSKRWKDLCKRLTNLTFSSSIGSCKHSMIQFLSWILSIRDHSYSLLNLSIDNHKAYIKPEVIDCVVKYALFHNVQQLKLVSCTETEPNLEPLTSIFCSQSLKSLELAIILDTLGLIFPKSLHMHALKSLNLSYVRFTTGENGDVEPFSNCHVLNTLVLRHCSFYNDQQILCISNPALSSLTIYEGKAYQISLATPNLNSFTLKGSISHQLFSTCNLSFLREVNIFIYGDGSSWNGKSSIIIKWLQVLANVKILTFTLRAFRVILQDLSNPSSTQPPCFVRLESLKVKKQLFTSMPDEDVNKVVEYLLQNTPMAKVDVITNA</sequence>
<dbReference type="PROSITE" id="PS50181">
    <property type="entry name" value="FBOX"/>
    <property type="match status" value="1"/>
</dbReference>
<keyword evidence="3" id="KW-1185">Reference proteome</keyword>
<accession>A0A445J0T0</accession>
<feature type="domain" description="F-box" evidence="1">
    <location>
        <begin position="15"/>
        <end position="63"/>
    </location>
</feature>
<comment type="caution">
    <text evidence="2">The sequence shown here is derived from an EMBL/GenBank/DDBJ whole genome shotgun (WGS) entry which is preliminary data.</text>
</comment>
<organism evidence="2 3">
    <name type="scientific">Glycine soja</name>
    <name type="common">Wild soybean</name>
    <dbReference type="NCBI Taxonomy" id="3848"/>
    <lineage>
        <taxon>Eukaryota</taxon>
        <taxon>Viridiplantae</taxon>
        <taxon>Streptophyta</taxon>
        <taxon>Embryophyta</taxon>
        <taxon>Tracheophyta</taxon>
        <taxon>Spermatophyta</taxon>
        <taxon>Magnoliopsida</taxon>
        <taxon>eudicotyledons</taxon>
        <taxon>Gunneridae</taxon>
        <taxon>Pentapetalae</taxon>
        <taxon>rosids</taxon>
        <taxon>fabids</taxon>
        <taxon>Fabales</taxon>
        <taxon>Fabaceae</taxon>
        <taxon>Papilionoideae</taxon>
        <taxon>50 kb inversion clade</taxon>
        <taxon>NPAAA clade</taxon>
        <taxon>indigoferoid/millettioid clade</taxon>
        <taxon>Phaseoleae</taxon>
        <taxon>Glycine</taxon>
        <taxon>Glycine subgen. Soja</taxon>
    </lineage>
</organism>
<evidence type="ECO:0000313" key="3">
    <source>
        <dbReference type="Proteomes" id="UP000289340"/>
    </source>
</evidence>
<dbReference type="SUPFAM" id="SSF81383">
    <property type="entry name" value="F-box domain"/>
    <property type="match status" value="1"/>
</dbReference>
<dbReference type="Gene3D" id="3.80.10.10">
    <property type="entry name" value="Ribonuclease Inhibitor"/>
    <property type="match status" value="1"/>
</dbReference>
<evidence type="ECO:0000313" key="2">
    <source>
        <dbReference type="EMBL" id="RZB91980.1"/>
    </source>
</evidence>
<dbReference type="PANTHER" id="PTHR32212:SF385">
    <property type="entry name" value="F-BOX_RNI_FBD-LIKE DOMAIN PROTEIN"/>
    <property type="match status" value="1"/>
</dbReference>
<dbReference type="Gene3D" id="1.20.1280.50">
    <property type="match status" value="1"/>
</dbReference>
<dbReference type="PANTHER" id="PTHR32212">
    <property type="entry name" value="CYCLIN-LIKE F-BOX"/>
    <property type="match status" value="1"/>
</dbReference>
<protein>
    <submittedName>
        <fullName evidence="2">FBD-associated F-box protein</fullName>
    </submittedName>
</protein>
<dbReference type="InterPro" id="IPR001810">
    <property type="entry name" value="F-box_dom"/>
</dbReference>
<dbReference type="InterPro" id="IPR032675">
    <property type="entry name" value="LRR_dom_sf"/>
</dbReference>
<reference evidence="2 3" key="1">
    <citation type="submission" date="2018-09" db="EMBL/GenBank/DDBJ databases">
        <title>A high-quality reference genome of wild soybean provides a powerful tool to mine soybean genomes.</title>
        <authorList>
            <person name="Xie M."/>
            <person name="Chung C.Y.L."/>
            <person name="Li M.-W."/>
            <person name="Wong F.-L."/>
            <person name="Chan T.-F."/>
            <person name="Lam H.-M."/>
        </authorList>
    </citation>
    <scope>NUCLEOTIDE SEQUENCE [LARGE SCALE GENOMIC DNA]</scope>
    <source>
        <strain evidence="3">cv. W05</strain>
        <tissue evidence="2">Hypocotyl of etiolated seedlings</tissue>
    </source>
</reference>
<dbReference type="EMBL" id="QZWG01000009">
    <property type="protein sequence ID" value="RZB91980.1"/>
    <property type="molecule type" value="Genomic_DNA"/>
</dbReference>
<dbReference type="InterPro" id="IPR036047">
    <property type="entry name" value="F-box-like_dom_sf"/>
</dbReference>
<dbReference type="SUPFAM" id="SSF52047">
    <property type="entry name" value="RNI-like"/>
    <property type="match status" value="1"/>
</dbReference>
<dbReference type="Gramene" id="XM_028392749.1">
    <property type="protein sequence ID" value="XP_028248550.1"/>
    <property type="gene ID" value="LOC114425789"/>
</dbReference>